<dbReference type="GeneID" id="63842509"/>
<organism evidence="2 3">
    <name type="scientific">Cryphonectria parasitica (strain ATCC 38755 / EP155)</name>
    <dbReference type="NCBI Taxonomy" id="660469"/>
    <lineage>
        <taxon>Eukaryota</taxon>
        <taxon>Fungi</taxon>
        <taxon>Dikarya</taxon>
        <taxon>Ascomycota</taxon>
        <taxon>Pezizomycotina</taxon>
        <taxon>Sordariomycetes</taxon>
        <taxon>Sordariomycetidae</taxon>
        <taxon>Diaporthales</taxon>
        <taxon>Cryphonectriaceae</taxon>
        <taxon>Cryphonectria-Endothia species complex</taxon>
        <taxon>Cryphonectria</taxon>
    </lineage>
</organism>
<accession>A0A9P5CMW8</accession>
<gene>
    <name evidence="2" type="ORF">M406DRAFT_70912</name>
</gene>
<feature type="compositionally biased region" description="Basic residues" evidence="1">
    <location>
        <begin position="753"/>
        <end position="764"/>
    </location>
</feature>
<reference evidence="2" key="1">
    <citation type="journal article" date="2020" name="Phytopathology">
        <title>Genome sequence of the chestnut blight fungus Cryphonectria parasitica EP155: A fundamental resource for an archetypical invasive plant pathogen.</title>
        <authorList>
            <person name="Crouch J.A."/>
            <person name="Dawe A."/>
            <person name="Aerts A."/>
            <person name="Barry K."/>
            <person name="Churchill A.C.L."/>
            <person name="Grimwood J."/>
            <person name="Hillman B."/>
            <person name="Milgroom M.G."/>
            <person name="Pangilinan J."/>
            <person name="Smith M."/>
            <person name="Salamov A."/>
            <person name="Schmutz J."/>
            <person name="Yadav J."/>
            <person name="Grigoriev I.V."/>
            <person name="Nuss D."/>
        </authorList>
    </citation>
    <scope>NUCLEOTIDE SEQUENCE</scope>
    <source>
        <strain evidence="2">EP155</strain>
    </source>
</reference>
<evidence type="ECO:0000256" key="1">
    <source>
        <dbReference type="SAM" id="MobiDB-lite"/>
    </source>
</evidence>
<name>A0A9P5CMW8_CRYP1</name>
<feature type="region of interest" description="Disordered" evidence="1">
    <location>
        <begin position="493"/>
        <end position="764"/>
    </location>
</feature>
<feature type="compositionally biased region" description="Polar residues" evidence="1">
    <location>
        <begin position="605"/>
        <end position="614"/>
    </location>
</feature>
<protein>
    <submittedName>
        <fullName evidence="2">Uncharacterized protein</fullName>
    </submittedName>
</protein>
<keyword evidence="3" id="KW-1185">Reference proteome</keyword>
<evidence type="ECO:0000313" key="3">
    <source>
        <dbReference type="Proteomes" id="UP000803844"/>
    </source>
</evidence>
<dbReference type="RefSeq" id="XP_040775514.1">
    <property type="nucleotide sequence ID" value="XM_040925380.1"/>
</dbReference>
<dbReference type="AlphaFoldDB" id="A0A9P5CMW8"/>
<feature type="compositionally biased region" description="Low complexity" evidence="1">
    <location>
        <begin position="570"/>
        <end position="591"/>
    </location>
</feature>
<feature type="compositionally biased region" description="Low complexity" evidence="1">
    <location>
        <begin position="705"/>
        <end position="730"/>
    </location>
</feature>
<sequence>MVQTRKYNPQEINYVLSRIAAGWDFKIIAKAFKQDFPSHWEAQKFTAKQVGYMKGAFQQPPGTVKPYRGPIPAFPNSPTQPTSPAVVQQKMERNNFMAGNATAGMASEPQGGQNPGQQDQTVCLHYPRLLEENFDALFNNSINNNDAPFDYNDGIPNLDDYDFNLPEGNLYPTTPPGNNSAGFQASAGEDLGQPIPPLPDMSQDLASIGAQFDVDALGEVLQESGPIMDDMQPGADNPLPSIEQQSLGGGDVHEPEAVGGEVQPMFRGNGQVMAITKDGYIGIPRYDGKSAAGPRMPPHCTGGSATERDSDGVWFDGPHDRCVVMLEHRHAWDGGIHFRGYEELANSFIAMGDAPNGTAYILGISTALQVLQHEVRTTCNHELCIRARDLAQRSVNAALPADSPFRRHPLKVPQPEIAALLAEINLRLPVGYYYDPMTDMAVNCDSLVDEASIGSTFLASLGIAPIPAGQINAQQDAGSQADVGQNMRGYQDMSTAQQGSGASSGARDTSRQATGMSNTPDINARVYDPNGKAIMYDQTPPAPFASMENSTSSHQAQQTGGPQYHSQQFQGRQNNGSSNRSQQQSGQERSGPPNYPQQHPVHHQTAGSSSQRQQHYNEQHHQQRAGSTNYSQQFLDQQASGPSSRPQQHAGHQHHDQQRNFAQQRAGSSSRSQTYYGEPSGSGTANHPQQYAGHQGRAGSSSHSQQGYGQQQQQQQQQQPRGGTPYQPQQFAGQKRAGSPVHPEEDPQYLLRLRQRQANHARQG</sequence>
<feature type="compositionally biased region" description="Low complexity" evidence="1">
    <location>
        <begin position="662"/>
        <end position="673"/>
    </location>
</feature>
<feature type="compositionally biased region" description="Polar residues" evidence="1">
    <location>
        <begin position="624"/>
        <end position="646"/>
    </location>
</feature>
<feature type="compositionally biased region" description="Low complexity" evidence="1">
    <location>
        <begin position="496"/>
        <end position="506"/>
    </location>
</feature>
<proteinExistence type="predicted"/>
<feature type="region of interest" description="Disordered" evidence="1">
    <location>
        <begin position="231"/>
        <end position="263"/>
    </location>
</feature>
<dbReference type="EMBL" id="MU032348">
    <property type="protein sequence ID" value="KAF3764553.1"/>
    <property type="molecule type" value="Genomic_DNA"/>
</dbReference>
<feature type="compositionally biased region" description="Polar residues" evidence="1">
    <location>
        <begin position="547"/>
        <end position="569"/>
    </location>
</feature>
<evidence type="ECO:0000313" key="2">
    <source>
        <dbReference type="EMBL" id="KAF3764553.1"/>
    </source>
</evidence>
<dbReference type="OrthoDB" id="5238642at2759"/>
<comment type="caution">
    <text evidence="2">The sequence shown here is derived from an EMBL/GenBank/DDBJ whole genome shotgun (WGS) entry which is preliminary data.</text>
</comment>
<feature type="compositionally biased region" description="Polar residues" evidence="1">
    <location>
        <begin position="511"/>
        <end position="521"/>
    </location>
</feature>
<dbReference type="Proteomes" id="UP000803844">
    <property type="component" value="Unassembled WGS sequence"/>
</dbReference>